<evidence type="ECO:0000256" key="13">
    <source>
        <dbReference type="SAM" id="Phobius"/>
    </source>
</evidence>
<keyword evidence="11" id="KW-1038">Host endoplasmic reticulum</keyword>
<keyword evidence="7" id="KW-1043">Host membrane</keyword>
<evidence type="ECO:0000256" key="4">
    <source>
        <dbReference type="ARBA" id="ARBA00013304"/>
    </source>
</evidence>
<evidence type="ECO:0000313" key="14">
    <source>
        <dbReference type="EMBL" id="QVY47452.1"/>
    </source>
</evidence>
<protein>
    <recommendedName>
        <fullName evidence="4">Movement protein TGB2</fullName>
    </recommendedName>
    <alternativeName>
        <fullName evidence="12">Triple gene block 2 protein</fullName>
    </alternativeName>
</protein>
<dbReference type="KEGG" id="vg:80543826"/>
<evidence type="ECO:0000256" key="1">
    <source>
        <dbReference type="ARBA" id="ARBA00002252"/>
    </source>
</evidence>
<organism evidence="14 15">
    <name type="scientific">Agapanthus carlavirus B</name>
    <dbReference type="NCBI Taxonomy" id="2838076"/>
    <lineage>
        <taxon>Viruses</taxon>
        <taxon>Riboviria</taxon>
        <taxon>Orthornavirae</taxon>
        <taxon>Kitrinoviricota</taxon>
        <taxon>Alsuviricetes</taxon>
        <taxon>Tymovirales</taxon>
        <taxon>Betaflexiviridae</taxon>
        <taxon>Quinvirinae</taxon>
        <taxon>Carlavirus</taxon>
        <taxon>Carlavirus betagapanthi</taxon>
        <taxon>Carlavirus AgCVB</taxon>
    </lineage>
</organism>
<keyword evidence="15" id="KW-1185">Reference proteome</keyword>
<evidence type="ECO:0000256" key="5">
    <source>
        <dbReference type="ARBA" id="ARBA00022448"/>
    </source>
</evidence>
<dbReference type="GeneID" id="80543826"/>
<evidence type="ECO:0000256" key="9">
    <source>
        <dbReference type="ARBA" id="ARBA00023031"/>
    </source>
</evidence>
<dbReference type="RefSeq" id="YP_010804983.1">
    <property type="nucleotide sequence ID" value="NC_077096.1"/>
</dbReference>
<sequence>MPLSPPPDNSKSYLVLSVCAGVCLSLFLLTRSTLPHTGDNIHSLPHGGTYQDGTKTIRYCSPNKKVPSSNLFGGGGSINIFILVILLVASIIYLSVNQTRRTCVTCRVSHS</sequence>
<reference evidence="14" key="1">
    <citation type="journal article" date="2021" name="Arch. Virol.">
        <title>Novel viruses associated with plants of the family Amaryllidaceae in South Africa.</title>
        <authorList>
            <person name="Read D.A."/>
            <person name="Roberts R."/>
            <person name="Swanevelder D."/>
            <person name="Pietersen G."/>
            <person name="Thompson G.D."/>
        </authorList>
    </citation>
    <scope>NUCLEOTIDE SEQUENCE</scope>
    <source>
        <strain evidence="14">Stellenbosch</strain>
    </source>
</reference>
<dbReference type="GO" id="GO:0044167">
    <property type="term" value="C:host cell endoplasmic reticulum membrane"/>
    <property type="evidence" value="ECO:0007669"/>
    <property type="project" value="UniProtKB-SubCell"/>
</dbReference>
<comment type="subcellular location">
    <subcellularLocation>
        <location evidence="2">Host endoplasmic reticulum membrane</location>
    </subcellularLocation>
</comment>
<keyword evidence="9" id="KW-0916">Viral movement protein</keyword>
<evidence type="ECO:0000256" key="3">
    <source>
        <dbReference type="ARBA" id="ARBA00010321"/>
    </source>
</evidence>
<dbReference type="Pfam" id="PF01307">
    <property type="entry name" value="Plant_vir_prot"/>
    <property type="match status" value="1"/>
</dbReference>
<evidence type="ECO:0000256" key="10">
    <source>
        <dbReference type="ARBA" id="ARBA00023136"/>
    </source>
</evidence>
<keyword evidence="8 13" id="KW-1133">Transmembrane helix</keyword>
<feature type="transmembrane region" description="Helical" evidence="13">
    <location>
        <begin position="12"/>
        <end position="29"/>
    </location>
</feature>
<dbReference type="GO" id="GO:0046740">
    <property type="term" value="P:transport of virus in host, cell to cell"/>
    <property type="evidence" value="ECO:0007669"/>
    <property type="project" value="UniProtKB-KW"/>
</dbReference>
<name>A0A8E7PDY2_9VIRU</name>
<dbReference type="Proteomes" id="UP001162094">
    <property type="component" value="Segment"/>
</dbReference>
<evidence type="ECO:0000256" key="8">
    <source>
        <dbReference type="ARBA" id="ARBA00022989"/>
    </source>
</evidence>
<evidence type="ECO:0000256" key="12">
    <source>
        <dbReference type="ARBA" id="ARBA00032240"/>
    </source>
</evidence>
<comment type="function">
    <text evidence="1">Plays a role in viral cell-to-cell propagation, by facilitating genome transport to neighboring plant cells through plasmosdesmata,.</text>
</comment>
<keyword evidence="6 13" id="KW-0812">Transmembrane</keyword>
<keyword evidence="10 13" id="KW-0472">Membrane</keyword>
<proteinExistence type="inferred from homology"/>
<comment type="similarity">
    <text evidence="3">Belongs to the Tymovirales TGBp2 protein family.</text>
</comment>
<dbReference type="EMBL" id="MW303999">
    <property type="protein sequence ID" value="QVY47452.1"/>
    <property type="molecule type" value="Genomic_RNA"/>
</dbReference>
<evidence type="ECO:0000313" key="15">
    <source>
        <dbReference type="Proteomes" id="UP001162094"/>
    </source>
</evidence>
<gene>
    <name evidence="14" type="primary">TGB2</name>
</gene>
<evidence type="ECO:0000256" key="6">
    <source>
        <dbReference type="ARBA" id="ARBA00022692"/>
    </source>
</evidence>
<keyword evidence="5" id="KW-0813">Transport</keyword>
<accession>A0A8E7PDY2</accession>
<evidence type="ECO:0000256" key="7">
    <source>
        <dbReference type="ARBA" id="ARBA00022870"/>
    </source>
</evidence>
<feature type="transmembrane region" description="Helical" evidence="13">
    <location>
        <begin position="71"/>
        <end position="96"/>
    </location>
</feature>
<evidence type="ECO:0000256" key="11">
    <source>
        <dbReference type="ARBA" id="ARBA00023184"/>
    </source>
</evidence>
<evidence type="ECO:0000256" key="2">
    <source>
        <dbReference type="ARBA" id="ARBA00004625"/>
    </source>
</evidence>
<dbReference type="InterPro" id="IPR001896">
    <property type="entry name" value="Plant_vir_prot"/>
</dbReference>